<proteinExistence type="predicted"/>
<gene>
    <name evidence="3" type="ORF">C7M84_019855</name>
</gene>
<evidence type="ECO:0000313" key="4">
    <source>
        <dbReference type="Proteomes" id="UP000283509"/>
    </source>
</evidence>
<dbReference type="EMBL" id="QCYY01003730">
    <property type="protein sequence ID" value="ROT62310.1"/>
    <property type="molecule type" value="Genomic_DNA"/>
</dbReference>
<reference evidence="3 4" key="1">
    <citation type="submission" date="2018-04" db="EMBL/GenBank/DDBJ databases">
        <authorList>
            <person name="Zhang X."/>
            <person name="Yuan J."/>
            <person name="Li F."/>
            <person name="Xiang J."/>
        </authorList>
    </citation>
    <scope>NUCLEOTIDE SEQUENCE [LARGE SCALE GENOMIC DNA]</scope>
    <source>
        <tissue evidence="3">Muscle</tissue>
    </source>
</reference>
<evidence type="ECO:0000313" key="3">
    <source>
        <dbReference type="EMBL" id="ROT62310.1"/>
    </source>
</evidence>
<dbReference type="SUPFAM" id="SSF49764">
    <property type="entry name" value="HSP20-like chaperones"/>
    <property type="match status" value="1"/>
</dbReference>
<organism evidence="3 4">
    <name type="scientific">Penaeus vannamei</name>
    <name type="common">Whiteleg shrimp</name>
    <name type="synonym">Litopenaeus vannamei</name>
    <dbReference type="NCBI Taxonomy" id="6689"/>
    <lineage>
        <taxon>Eukaryota</taxon>
        <taxon>Metazoa</taxon>
        <taxon>Ecdysozoa</taxon>
        <taxon>Arthropoda</taxon>
        <taxon>Crustacea</taxon>
        <taxon>Multicrustacea</taxon>
        <taxon>Malacostraca</taxon>
        <taxon>Eumalacostraca</taxon>
        <taxon>Eucarida</taxon>
        <taxon>Decapoda</taxon>
        <taxon>Dendrobranchiata</taxon>
        <taxon>Penaeoidea</taxon>
        <taxon>Penaeidae</taxon>
        <taxon>Penaeus</taxon>
    </lineage>
</organism>
<dbReference type="Pfam" id="PF00011">
    <property type="entry name" value="HSP20"/>
    <property type="match status" value="1"/>
</dbReference>
<dbReference type="Proteomes" id="UP000283509">
    <property type="component" value="Unassembled WGS sequence"/>
</dbReference>
<dbReference type="CDD" id="cd06526">
    <property type="entry name" value="metazoan_ACD"/>
    <property type="match status" value="1"/>
</dbReference>
<accession>A0A423SDN7</accession>
<keyword evidence="4" id="KW-1185">Reference proteome</keyword>
<name>A0A423SDN7_PENVA</name>
<dbReference type="Gene3D" id="2.60.40.790">
    <property type="match status" value="1"/>
</dbReference>
<dbReference type="AlphaFoldDB" id="A0A423SDN7"/>
<evidence type="ECO:0000256" key="1">
    <source>
        <dbReference type="SAM" id="MobiDB-lite"/>
    </source>
</evidence>
<protein>
    <submittedName>
        <fullName evidence="3">Heat shock protein 21</fullName>
    </submittedName>
</protein>
<comment type="caution">
    <text evidence="3">The sequence shown here is derived from an EMBL/GenBank/DDBJ whole genome shotgun (WGS) entry which is preliminary data.</text>
</comment>
<dbReference type="OrthoDB" id="1431247at2759"/>
<feature type="compositionally biased region" description="Polar residues" evidence="1">
    <location>
        <begin position="19"/>
        <end position="31"/>
    </location>
</feature>
<reference evidence="3 4" key="2">
    <citation type="submission" date="2019-01" db="EMBL/GenBank/DDBJ databases">
        <title>The decoding of complex shrimp genome reveals the adaptation for benthos swimmer, frequently molting mechanism and breeding impact on genome.</title>
        <authorList>
            <person name="Sun Y."/>
            <person name="Gao Y."/>
            <person name="Yu Y."/>
        </authorList>
    </citation>
    <scope>NUCLEOTIDE SEQUENCE [LARGE SCALE GENOMIC DNA]</scope>
    <source>
        <tissue evidence="3">Muscle</tissue>
    </source>
</reference>
<feature type="region of interest" description="Disordered" evidence="1">
    <location>
        <begin position="12"/>
        <end position="32"/>
    </location>
</feature>
<dbReference type="InterPro" id="IPR002068">
    <property type="entry name" value="A-crystallin/Hsp20_dom"/>
</dbReference>
<sequence>MILSESTVVEKASYDDSVSEQQEQATVQSESDSTEAIKLGEEILPIVRRGSFVQDSFFLDVRQEFDAAIREVLRKWVSEDSEVTHSEDFLGLSHSDILDRYRQLRSRELKEETQVFIVTSDNTSYKLLPRRSPRLQCRSQQVLGRCNQVNFEDDTDLRHTDILERYRQLRSRDLREENQAAIVTSDKSCMKIIMDVHDFMSGDVQAKVVDEKELVIEGLVVKKEEGTSSETSYSFRRRFSLPQFTKITSVMSLDGILTVTVMFKVCSKFYY</sequence>
<evidence type="ECO:0000259" key="2">
    <source>
        <dbReference type="Pfam" id="PF00011"/>
    </source>
</evidence>
<keyword evidence="3" id="KW-0346">Stress response</keyword>
<feature type="domain" description="SHSP" evidence="2">
    <location>
        <begin position="185"/>
        <end position="262"/>
    </location>
</feature>
<dbReference type="InterPro" id="IPR008978">
    <property type="entry name" value="HSP20-like_chaperone"/>
</dbReference>